<dbReference type="SMART" id="SM00487">
    <property type="entry name" value="DEXDc"/>
    <property type="match status" value="1"/>
</dbReference>
<dbReference type="GO" id="GO:0080188">
    <property type="term" value="P:gene silencing by siRNA-directed DNA methylation"/>
    <property type="evidence" value="ECO:0007669"/>
    <property type="project" value="InterPro"/>
</dbReference>
<dbReference type="GO" id="GO:0005524">
    <property type="term" value="F:ATP binding"/>
    <property type="evidence" value="ECO:0007669"/>
    <property type="project" value="UniProtKB-KW"/>
</dbReference>
<dbReference type="AlphaFoldDB" id="A0AAW2BPR4"/>
<dbReference type="PANTHER" id="PTHR45821:SF1">
    <property type="entry name" value="ATP-DEPENDENT HELICASE FAMILY PROTEIN-RELATED"/>
    <property type="match status" value="1"/>
</dbReference>
<evidence type="ECO:0000256" key="3">
    <source>
        <dbReference type="ARBA" id="ARBA00022801"/>
    </source>
</evidence>
<dbReference type="InterPro" id="IPR049730">
    <property type="entry name" value="SNF2/RAD54-like_C"/>
</dbReference>
<evidence type="ECO:0000313" key="9">
    <source>
        <dbReference type="EMBL" id="KAK9987999.1"/>
    </source>
</evidence>
<keyword evidence="4" id="KW-0347">Helicase</keyword>
<evidence type="ECO:0000259" key="7">
    <source>
        <dbReference type="PROSITE" id="PS51192"/>
    </source>
</evidence>
<accession>A0AAW2BPR4</accession>
<dbReference type="Gene3D" id="3.40.50.10810">
    <property type="entry name" value="Tandem AAA-ATPase domain"/>
    <property type="match status" value="1"/>
</dbReference>
<evidence type="ECO:0000313" key="10">
    <source>
        <dbReference type="Proteomes" id="UP001459277"/>
    </source>
</evidence>
<gene>
    <name evidence="9" type="ORF">SO802_028238</name>
</gene>
<dbReference type="SMART" id="SM00490">
    <property type="entry name" value="HELICc"/>
    <property type="match status" value="1"/>
</dbReference>
<dbReference type="Gene3D" id="3.40.50.300">
    <property type="entry name" value="P-loop containing nucleotide triphosphate hydrolases"/>
    <property type="match status" value="1"/>
</dbReference>
<dbReference type="Pfam" id="PF00271">
    <property type="entry name" value="Helicase_C"/>
    <property type="match status" value="1"/>
</dbReference>
<evidence type="ECO:0000256" key="1">
    <source>
        <dbReference type="ARBA" id="ARBA00004123"/>
    </source>
</evidence>
<dbReference type="InterPro" id="IPR027417">
    <property type="entry name" value="P-loop_NTPase"/>
</dbReference>
<dbReference type="GO" id="GO:0005634">
    <property type="term" value="C:nucleus"/>
    <property type="evidence" value="ECO:0007669"/>
    <property type="project" value="UniProtKB-SubCell"/>
</dbReference>
<dbReference type="GO" id="GO:0004386">
    <property type="term" value="F:helicase activity"/>
    <property type="evidence" value="ECO:0007669"/>
    <property type="project" value="UniProtKB-KW"/>
</dbReference>
<evidence type="ECO:0000256" key="2">
    <source>
        <dbReference type="ARBA" id="ARBA00022741"/>
    </source>
</evidence>
<name>A0AAW2BPR4_9ROSI</name>
<keyword evidence="3" id="KW-0378">Hydrolase</keyword>
<sequence>MKVSSEVENYVSRSYPVTKRDKFKQKKQKSTSRIVDDSVPFASPNLVQMLNTSMFGSVTKEIEALCARRSRLLNRDVAKNPMLPFTCSDVPKNQSKEPMNLVIQKATHLAFENVIDLEDDCLLIDALSVVPPVIDLSSDDEDDEHGRHSNICPKVVLEPSVKDSIDILKSKDVKGQVESMIGKESNYEPNTVDCSLEDIESKDVQNAADEVDIRIDEDKYDGSGDDMEIEEDNHQIYLKEEHSLQTYAEDNGLTNICNKMTVALERSEVSAFEDILKSKAVREKVDSIIGKVDMRIIKDGNFGAEDVLVEEESHQLFQEKENNYEINTVDDRLDDKQIKAPSERDILKSKAVREKVAGIIGKVDTRIIKDGNFGAEYVLVEEESHQLFQQKESNYEINAVDDRLDDKQIKAPSERVRNVADEIKFRTGKDKDYGSGEDMVIEEDYYHSHQKEEYNLQSNAKDDGLANIWNEMAVALECSKDIGVDPSIDEHTKEGGEECDHSFFLKDDLGYVCRICGVVDKAIESIFEFQYSKGKRTTRTYIRDSQSNNSIGSDKSLPLGVKSSDDDLMANEIFAHPRHSKQMKPHQVEGFNFLCSNLLSNNPGGCILAHAPGSGKTFLVISFIQSFLARYPHARPLVILPKGILATWKKEFQIWQVEDIPLLDFYGSKAESRSQQLDVLRQWVAQKSILFLGYKQFSVIVCDRGTSKVATDCQDILLKVPSILILDEGHTPRNENTDMVQSLSRIQTPLKVVLSGTLYQNHVKEVFNILNLVRPKFLRLQASLDIVRRIMSRVQVSSARKNLKPGMDLAFFDLVEHTLQQKDENSKRKTTVIQDLREMTHQVLHYYKGDFLDELPGLVDFNVMLNLSAIQKIEVEKLRRLDYFRRNSLGSLVYMHPQLKHFSEKYPSTGDKSLVDDEKIDEMLENMNVREGVKVKFFLNMLGLCESAGEKLLVFSQYILPLKLLERLSMKVKGWRPQKEIFMITGDSNSEYRERSMERFNSSDDAKVFFGSIRACGEGISLVGASRILILDVHLNPSVSRQAIGRAFRPGQKRKVYTYRLIAADSPEEEDHNTCFRKESISKMWFEWNENCGHSEFEMKTRDVKDCGDPFLESLSLQEDIKLLSQR</sequence>
<dbReference type="EMBL" id="JAZDWU010000010">
    <property type="protein sequence ID" value="KAK9987999.1"/>
    <property type="molecule type" value="Genomic_DNA"/>
</dbReference>
<dbReference type="SUPFAM" id="SSF52540">
    <property type="entry name" value="P-loop containing nucleoside triphosphate hydrolases"/>
    <property type="match status" value="2"/>
</dbReference>
<dbReference type="InterPro" id="IPR044567">
    <property type="entry name" value="CLSY/DRD1"/>
</dbReference>
<reference evidence="9 10" key="1">
    <citation type="submission" date="2024-01" db="EMBL/GenBank/DDBJ databases">
        <title>A telomere-to-telomere, gap-free genome of sweet tea (Lithocarpus litseifolius).</title>
        <authorList>
            <person name="Zhou J."/>
        </authorList>
    </citation>
    <scope>NUCLEOTIDE SEQUENCE [LARGE SCALE GENOMIC DNA]</scope>
    <source>
        <strain evidence="9">Zhou-2022a</strain>
        <tissue evidence="9">Leaf</tissue>
    </source>
</reference>
<dbReference type="PROSITE" id="PS51194">
    <property type="entry name" value="HELICASE_CTER"/>
    <property type="match status" value="1"/>
</dbReference>
<dbReference type="InterPro" id="IPR014001">
    <property type="entry name" value="Helicase_ATP-bd"/>
</dbReference>
<dbReference type="Pfam" id="PF00176">
    <property type="entry name" value="SNF2-rel_dom"/>
    <property type="match status" value="1"/>
</dbReference>
<feature type="domain" description="Helicase ATP-binding" evidence="7">
    <location>
        <begin position="597"/>
        <end position="776"/>
    </location>
</feature>
<dbReference type="InterPro" id="IPR001650">
    <property type="entry name" value="Helicase_C-like"/>
</dbReference>
<keyword evidence="2" id="KW-0547">Nucleotide-binding</keyword>
<dbReference type="InterPro" id="IPR038718">
    <property type="entry name" value="SNF2-like_sf"/>
</dbReference>
<dbReference type="InterPro" id="IPR000330">
    <property type="entry name" value="SNF2_N"/>
</dbReference>
<proteinExistence type="predicted"/>
<dbReference type="CDD" id="cd18793">
    <property type="entry name" value="SF2_C_SNF"/>
    <property type="match status" value="1"/>
</dbReference>
<evidence type="ECO:0000256" key="5">
    <source>
        <dbReference type="ARBA" id="ARBA00022840"/>
    </source>
</evidence>
<protein>
    <submittedName>
        <fullName evidence="9">Uncharacterized protein</fullName>
    </submittedName>
</protein>
<evidence type="ECO:0000259" key="8">
    <source>
        <dbReference type="PROSITE" id="PS51194"/>
    </source>
</evidence>
<keyword evidence="6" id="KW-0539">Nucleus</keyword>
<comment type="caution">
    <text evidence="9">The sequence shown here is derived from an EMBL/GenBank/DDBJ whole genome shotgun (WGS) entry which is preliminary data.</text>
</comment>
<dbReference type="PROSITE" id="PS51192">
    <property type="entry name" value="HELICASE_ATP_BIND_1"/>
    <property type="match status" value="1"/>
</dbReference>
<keyword evidence="10" id="KW-1185">Reference proteome</keyword>
<dbReference type="GO" id="GO:0016787">
    <property type="term" value="F:hydrolase activity"/>
    <property type="evidence" value="ECO:0007669"/>
    <property type="project" value="UniProtKB-KW"/>
</dbReference>
<dbReference type="PANTHER" id="PTHR45821">
    <property type="entry name" value="SNF2 DOMAIN-CONTAINING PROTEIN CLASSY 2-RELATED"/>
    <property type="match status" value="1"/>
</dbReference>
<evidence type="ECO:0000256" key="4">
    <source>
        <dbReference type="ARBA" id="ARBA00022806"/>
    </source>
</evidence>
<comment type="subcellular location">
    <subcellularLocation>
        <location evidence="1">Nucleus</location>
    </subcellularLocation>
</comment>
<dbReference type="Proteomes" id="UP001459277">
    <property type="component" value="Unassembled WGS sequence"/>
</dbReference>
<evidence type="ECO:0000256" key="6">
    <source>
        <dbReference type="ARBA" id="ARBA00023242"/>
    </source>
</evidence>
<organism evidence="9 10">
    <name type="scientific">Lithocarpus litseifolius</name>
    <dbReference type="NCBI Taxonomy" id="425828"/>
    <lineage>
        <taxon>Eukaryota</taxon>
        <taxon>Viridiplantae</taxon>
        <taxon>Streptophyta</taxon>
        <taxon>Embryophyta</taxon>
        <taxon>Tracheophyta</taxon>
        <taxon>Spermatophyta</taxon>
        <taxon>Magnoliopsida</taxon>
        <taxon>eudicotyledons</taxon>
        <taxon>Gunneridae</taxon>
        <taxon>Pentapetalae</taxon>
        <taxon>rosids</taxon>
        <taxon>fabids</taxon>
        <taxon>Fagales</taxon>
        <taxon>Fagaceae</taxon>
        <taxon>Lithocarpus</taxon>
    </lineage>
</organism>
<keyword evidence="5" id="KW-0067">ATP-binding</keyword>
<feature type="domain" description="Helicase C-terminal" evidence="8">
    <location>
        <begin position="937"/>
        <end position="1105"/>
    </location>
</feature>